<organism evidence="1 2">
    <name type="scientific">Escherichia phage A5-4</name>
    <dbReference type="NCBI Taxonomy" id="2996162"/>
    <lineage>
        <taxon>Viruses</taxon>
        <taxon>Duplodnaviria</taxon>
        <taxon>Heunggongvirae</taxon>
        <taxon>Uroviricota</taxon>
        <taxon>Caudoviricetes</taxon>
        <taxon>Vequintavirinae</taxon>
    </lineage>
</organism>
<name>A0AAE9PSM4_9CAUD</name>
<accession>A0AAE9PSM4</accession>
<dbReference type="EMBL" id="OP744025">
    <property type="protein sequence ID" value="UZZ64426.1"/>
    <property type="molecule type" value="Genomic_DNA"/>
</dbReference>
<evidence type="ECO:0000313" key="1">
    <source>
        <dbReference type="EMBL" id="UZZ64426.1"/>
    </source>
</evidence>
<dbReference type="Proteomes" id="UP001236076">
    <property type="component" value="Segment"/>
</dbReference>
<proteinExistence type="predicted"/>
<evidence type="ECO:0000313" key="2">
    <source>
        <dbReference type="Proteomes" id="UP001236076"/>
    </source>
</evidence>
<gene>
    <name evidence="1" type="ORF">A54_186</name>
</gene>
<reference evidence="1 2" key="1">
    <citation type="submission" date="2022-10" db="EMBL/GenBank/DDBJ databases">
        <authorList>
            <person name="Cortes-Martin A."/>
            <person name="Buttimer C.T.H."/>
            <person name="Hill C."/>
        </authorList>
    </citation>
    <scope>NUCLEOTIDE SEQUENCE [LARGE SCALE GENOMIC DNA]</scope>
</reference>
<protein>
    <submittedName>
        <fullName evidence="1">Anti-restriction nuclease</fullName>
    </submittedName>
</protein>
<sequence>MRIINSKSDYFNSLNDKDKAKIRNFIVEMGYTDSKDLKEHIAECYVAKKFSLTGKCLNEIIQHYTDRGGN</sequence>
<keyword evidence="2" id="KW-1185">Reference proteome</keyword>